<evidence type="ECO:0000313" key="1">
    <source>
        <dbReference type="EMBL" id="HIT85708.1"/>
    </source>
</evidence>
<dbReference type="InterPro" id="IPR003203">
    <property type="entry name" value="CobU/CobP"/>
</dbReference>
<keyword evidence="1" id="KW-0548">Nucleotidyltransferase</keyword>
<dbReference type="EMBL" id="DVLU01000073">
    <property type="protein sequence ID" value="HIT85708.1"/>
    <property type="molecule type" value="Genomic_DNA"/>
</dbReference>
<dbReference type="Gene3D" id="3.40.50.300">
    <property type="entry name" value="P-loop containing nucleotide triphosphate hydrolases"/>
    <property type="match status" value="1"/>
</dbReference>
<organism evidence="1 2">
    <name type="scientific">Candidatus Ornithomonoglobus intestinigallinarum</name>
    <dbReference type="NCBI Taxonomy" id="2840894"/>
    <lineage>
        <taxon>Bacteria</taxon>
        <taxon>Bacillati</taxon>
        <taxon>Bacillota</taxon>
        <taxon>Clostridia</taxon>
        <taxon>Candidatus Ornithomonoglobus</taxon>
    </lineage>
</organism>
<dbReference type="InterPro" id="IPR027417">
    <property type="entry name" value="P-loop_NTPase"/>
</dbReference>
<comment type="caution">
    <text evidence="1">The sequence shown here is derived from an EMBL/GenBank/DDBJ whole genome shotgun (WGS) entry which is preliminary data.</text>
</comment>
<accession>A0A9D1H3Q8</accession>
<sequence>MEDSMYFITGGRCSGKRDYVRSRFGLEPKNIFDGDFSGAVYGLHSYVKRLTEEGADVSARVKELVTSGVKVIISDEVGCGIVPADEFERRWRDNAGAASQTAAEYAEGVIRVVCGIGVRLK</sequence>
<dbReference type="GO" id="GO:0043752">
    <property type="term" value="F:adenosylcobinamide kinase activity"/>
    <property type="evidence" value="ECO:0007669"/>
    <property type="project" value="InterPro"/>
</dbReference>
<protein>
    <submittedName>
        <fullName evidence="1">Bifunctional adenosylcobinamide kinase/adenosylcobinamide-phosphate guanylyltransferase</fullName>
    </submittedName>
</protein>
<gene>
    <name evidence="1" type="ORF">IAA60_07380</name>
</gene>
<dbReference type="GO" id="GO:0000166">
    <property type="term" value="F:nucleotide binding"/>
    <property type="evidence" value="ECO:0007669"/>
    <property type="project" value="InterPro"/>
</dbReference>
<name>A0A9D1H3Q8_9FIRM</name>
<reference evidence="1" key="1">
    <citation type="submission" date="2020-10" db="EMBL/GenBank/DDBJ databases">
        <authorList>
            <person name="Gilroy R."/>
        </authorList>
    </citation>
    <scope>NUCLEOTIDE SEQUENCE</scope>
    <source>
        <strain evidence="1">CHK181-108</strain>
    </source>
</reference>
<dbReference type="GO" id="GO:0016779">
    <property type="term" value="F:nucleotidyltransferase activity"/>
    <property type="evidence" value="ECO:0007669"/>
    <property type="project" value="UniProtKB-KW"/>
</dbReference>
<keyword evidence="1" id="KW-0808">Transferase</keyword>
<dbReference type="GO" id="GO:0009236">
    <property type="term" value="P:cobalamin biosynthetic process"/>
    <property type="evidence" value="ECO:0007669"/>
    <property type="project" value="InterPro"/>
</dbReference>
<dbReference type="Pfam" id="PF02283">
    <property type="entry name" value="CobU"/>
    <property type="match status" value="1"/>
</dbReference>
<dbReference type="AlphaFoldDB" id="A0A9D1H3Q8"/>
<proteinExistence type="predicted"/>
<evidence type="ECO:0000313" key="2">
    <source>
        <dbReference type="Proteomes" id="UP000824165"/>
    </source>
</evidence>
<keyword evidence="1" id="KW-0418">Kinase</keyword>
<dbReference type="SUPFAM" id="SSF52540">
    <property type="entry name" value="P-loop containing nucleoside triphosphate hydrolases"/>
    <property type="match status" value="1"/>
</dbReference>
<reference evidence="1" key="2">
    <citation type="journal article" date="2021" name="PeerJ">
        <title>Extensive microbial diversity within the chicken gut microbiome revealed by metagenomics and culture.</title>
        <authorList>
            <person name="Gilroy R."/>
            <person name="Ravi A."/>
            <person name="Getino M."/>
            <person name="Pursley I."/>
            <person name="Horton D.L."/>
            <person name="Alikhan N.F."/>
            <person name="Baker D."/>
            <person name="Gharbi K."/>
            <person name="Hall N."/>
            <person name="Watson M."/>
            <person name="Adriaenssens E.M."/>
            <person name="Foster-Nyarko E."/>
            <person name="Jarju S."/>
            <person name="Secka A."/>
            <person name="Antonio M."/>
            <person name="Oren A."/>
            <person name="Chaudhuri R.R."/>
            <person name="La Ragione R."/>
            <person name="Hildebrand F."/>
            <person name="Pallen M.J."/>
        </authorList>
    </citation>
    <scope>NUCLEOTIDE SEQUENCE</scope>
    <source>
        <strain evidence="1">CHK181-108</strain>
    </source>
</reference>
<dbReference type="Proteomes" id="UP000824165">
    <property type="component" value="Unassembled WGS sequence"/>
</dbReference>